<dbReference type="GO" id="GO:0008033">
    <property type="term" value="P:tRNA processing"/>
    <property type="evidence" value="ECO:0007669"/>
    <property type="project" value="TreeGrafter"/>
</dbReference>
<dbReference type="InterPro" id="IPR007175">
    <property type="entry name" value="Rpr2/Snm1/Rpp21"/>
</dbReference>
<dbReference type="Proteomes" id="UP001162131">
    <property type="component" value="Unassembled WGS sequence"/>
</dbReference>
<dbReference type="AlphaFoldDB" id="A0AAU9IJF2"/>
<dbReference type="Gene3D" id="6.20.50.20">
    <property type="match status" value="1"/>
</dbReference>
<evidence type="ECO:0000313" key="2">
    <source>
        <dbReference type="Proteomes" id="UP001162131"/>
    </source>
</evidence>
<comment type="caution">
    <text evidence="1">The sequence shown here is derived from an EMBL/GenBank/DDBJ whole genome shotgun (WGS) entry which is preliminary data.</text>
</comment>
<dbReference type="PANTHER" id="PTHR14742">
    <property type="entry name" value="RIBONUCLEASE P SUBUNIT P21"/>
    <property type="match status" value="1"/>
</dbReference>
<sequence length="169" mass="19482">MTHHNFNYLSRVAAAYEGMAISRFALHKIRKEVIKEGLAKDDEVVGGLLICKKCSEKLIPGKSCDFMIEKIRKKTYKNAVVYRCKRCGGVTRFKGIDKRDEKPKKTDKERVTPIKYTEEDIQRILNKIPTGHRNLSSKKQIKPKKEEKKSLIDSFFEGSNGSSLYNLFH</sequence>
<keyword evidence="2" id="KW-1185">Reference proteome</keyword>
<dbReference type="GO" id="GO:0005655">
    <property type="term" value="C:nucleolar ribonuclease P complex"/>
    <property type="evidence" value="ECO:0007669"/>
    <property type="project" value="TreeGrafter"/>
</dbReference>
<dbReference type="Pfam" id="PF04032">
    <property type="entry name" value="Rpr2"/>
    <property type="match status" value="1"/>
</dbReference>
<protein>
    <submittedName>
        <fullName evidence="1">Uncharacterized protein</fullName>
    </submittedName>
</protein>
<dbReference type="PANTHER" id="PTHR14742:SF4">
    <property type="entry name" value="DDE TNP4 DOMAIN-CONTAINING PROTEIN"/>
    <property type="match status" value="1"/>
</dbReference>
<dbReference type="EMBL" id="CAJZBQ010000004">
    <property type="protein sequence ID" value="CAG9311264.1"/>
    <property type="molecule type" value="Genomic_DNA"/>
</dbReference>
<accession>A0AAU9IJF2</accession>
<name>A0AAU9IJF2_9CILI</name>
<proteinExistence type="predicted"/>
<reference evidence="1" key="1">
    <citation type="submission" date="2021-09" db="EMBL/GenBank/DDBJ databases">
        <authorList>
            <consortium name="AG Swart"/>
            <person name="Singh M."/>
            <person name="Singh A."/>
            <person name="Seah K."/>
            <person name="Emmerich C."/>
        </authorList>
    </citation>
    <scope>NUCLEOTIDE SEQUENCE</scope>
    <source>
        <strain evidence="1">ATCC30299</strain>
    </source>
</reference>
<evidence type="ECO:0000313" key="1">
    <source>
        <dbReference type="EMBL" id="CAG9311264.1"/>
    </source>
</evidence>
<gene>
    <name evidence="1" type="ORF">BSTOLATCC_MIC3555</name>
</gene>
<organism evidence="1 2">
    <name type="scientific">Blepharisma stoltei</name>
    <dbReference type="NCBI Taxonomy" id="1481888"/>
    <lineage>
        <taxon>Eukaryota</taxon>
        <taxon>Sar</taxon>
        <taxon>Alveolata</taxon>
        <taxon>Ciliophora</taxon>
        <taxon>Postciliodesmatophora</taxon>
        <taxon>Heterotrichea</taxon>
        <taxon>Heterotrichida</taxon>
        <taxon>Blepharismidae</taxon>
        <taxon>Blepharisma</taxon>
    </lineage>
</organism>